<feature type="region of interest" description="Disordered" evidence="2">
    <location>
        <begin position="413"/>
        <end position="432"/>
    </location>
</feature>
<evidence type="ECO:0000256" key="1">
    <source>
        <dbReference type="SAM" id="Coils"/>
    </source>
</evidence>
<feature type="transmembrane region" description="Helical" evidence="3">
    <location>
        <begin position="653"/>
        <end position="670"/>
    </location>
</feature>
<keyword evidence="1" id="KW-0175">Coiled coil</keyword>
<name>A0A0G4GKU8_9ALVE</name>
<feature type="compositionally biased region" description="Low complexity" evidence="2">
    <location>
        <begin position="518"/>
        <end position="536"/>
    </location>
</feature>
<feature type="transmembrane region" description="Helical" evidence="3">
    <location>
        <begin position="560"/>
        <end position="585"/>
    </location>
</feature>
<keyword evidence="3" id="KW-0812">Transmembrane</keyword>
<feature type="transmembrane region" description="Helical" evidence="3">
    <location>
        <begin position="676"/>
        <end position="697"/>
    </location>
</feature>
<proteinExistence type="predicted"/>
<feature type="signal peptide" evidence="4">
    <location>
        <begin position="1"/>
        <end position="22"/>
    </location>
</feature>
<feature type="compositionally biased region" description="Gly residues" evidence="2">
    <location>
        <begin position="834"/>
        <end position="848"/>
    </location>
</feature>
<evidence type="ECO:0000256" key="4">
    <source>
        <dbReference type="SAM" id="SignalP"/>
    </source>
</evidence>
<evidence type="ECO:0000256" key="3">
    <source>
        <dbReference type="SAM" id="Phobius"/>
    </source>
</evidence>
<feature type="region of interest" description="Disordered" evidence="2">
    <location>
        <begin position="713"/>
        <end position="751"/>
    </location>
</feature>
<dbReference type="VEuPathDB" id="CryptoDB:Cvel_4848"/>
<feature type="region of interest" description="Disordered" evidence="2">
    <location>
        <begin position="96"/>
        <end position="130"/>
    </location>
</feature>
<reference evidence="5" key="1">
    <citation type="submission" date="2014-11" db="EMBL/GenBank/DDBJ databases">
        <authorList>
            <person name="Otto D Thomas"/>
            <person name="Naeem Raeece"/>
        </authorList>
    </citation>
    <scope>NUCLEOTIDE SEQUENCE</scope>
</reference>
<sequence length="860" mass="89314">MPFYSGCLLNIALALSFTVSSGTRRTSSTLHIAVSSDAELNQAGAPPPVLSCPDDLECPIQTAILGSSRYPAAQPSIAHCAEFSDCTCCRSGAPSSESTSAPVGESSGGSPVSALETSGGLAESDDETSSMASYVEQWKQLYGMVPDLEPDGEGEGGAEGMGAVQSLRETASACVTALSRLHCALMCGGGQGRWSRVEESGGGTGGGAVVTATICRMDCFEIFRACQDAFIDGDAERTVGRVYGDGLPARVHTEEGNQHAIHAQSAIAFCESDFGLPSVGGMPLRLKVAEAPHDNNGEKAACLTADRQSLGKALERAAAGASGKAAAGGVHKSQAMEANLDELDDILSGLLEEAGVTRDDLPAQLLEEEAEGLGGSDSSNSLPFGEDEEGETTGGEGEGTEPDQQGSAALSVLEEGEQEGESRGGSRKRQDLQKVQEVLEAMQSGMEGSDSGNGETKTSQLSLEVSLAQEVMGAVEAEKRLEAARKEENKLERKRKELEAKLISQGVPQPHVETVVLSSSSSPTAQTNSMSSSSSTAVPPGDWPDETTKCGVCFDHCCCWPVWAASMAGFFSLCALVFWAVLVTADLFLQGLLSRNFYVGGGVVLLVSIGMGAIVGALLGGALLRCFAAALLGAGAGMVFFASVVLVGRRGGLLGVVSGGVIGGLGGLVFERGSGPICLGIVVGVLVGFLMGFWPLFRTLKINERYLREGLRGGERRKRGDPQSSRRRGDRSGKFPSGADGLLSKEAGGFADPRDPLLMGGEAFVVDEQSDNPWSLPPSARDNRKDNPLSLHSGNQPFAEDRRGDGAHGGRGSFDEFQSLFRLPERAHHPGSPPGGGRDGGISPGRAGGLKPATLSKHRG</sequence>
<feature type="compositionally biased region" description="Low complexity" evidence="2">
    <location>
        <begin position="100"/>
        <end position="114"/>
    </location>
</feature>
<feature type="compositionally biased region" description="Basic and acidic residues" evidence="2">
    <location>
        <begin position="420"/>
        <end position="432"/>
    </location>
</feature>
<feature type="region of interest" description="Disordered" evidence="2">
    <location>
        <begin position="769"/>
        <end position="860"/>
    </location>
</feature>
<feature type="region of interest" description="Disordered" evidence="2">
    <location>
        <begin position="516"/>
        <end position="541"/>
    </location>
</feature>
<keyword evidence="3" id="KW-0472">Membrane</keyword>
<keyword evidence="4" id="KW-0732">Signal</keyword>
<dbReference type="AlphaFoldDB" id="A0A0G4GKU8"/>
<gene>
    <name evidence="5" type="ORF">Cvel_4848</name>
</gene>
<keyword evidence="3" id="KW-1133">Transmembrane helix</keyword>
<protein>
    <recommendedName>
        <fullName evidence="6">DUF4203 domain-containing protein</fullName>
    </recommendedName>
</protein>
<evidence type="ECO:0000256" key="2">
    <source>
        <dbReference type="SAM" id="MobiDB-lite"/>
    </source>
</evidence>
<organism evidence="5">
    <name type="scientific">Chromera velia CCMP2878</name>
    <dbReference type="NCBI Taxonomy" id="1169474"/>
    <lineage>
        <taxon>Eukaryota</taxon>
        <taxon>Sar</taxon>
        <taxon>Alveolata</taxon>
        <taxon>Colpodellida</taxon>
        <taxon>Chromeraceae</taxon>
        <taxon>Chromera</taxon>
    </lineage>
</organism>
<evidence type="ECO:0008006" key="6">
    <source>
        <dbReference type="Google" id="ProtNLM"/>
    </source>
</evidence>
<dbReference type="EMBL" id="CDMZ01001314">
    <property type="protein sequence ID" value="CEM30648.1"/>
    <property type="molecule type" value="Genomic_DNA"/>
</dbReference>
<feature type="region of interest" description="Disordered" evidence="2">
    <location>
        <begin position="369"/>
        <end position="408"/>
    </location>
</feature>
<accession>A0A0G4GKU8</accession>
<feature type="transmembrane region" description="Helical" evidence="3">
    <location>
        <begin position="597"/>
        <end position="621"/>
    </location>
</feature>
<evidence type="ECO:0000313" key="5">
    <source>
        <dbReference type="EMBL" id="CEM30648.1"/>
    </source>
</evidence>
<feature type="chain" id="PRO_5005190633" description="DUF4203 domain-containing protein" evidence="4">
    <location>
        <begin position="23"/>
        <end position="860"/>
    </location>
</feature>
<feature type="transmembrane region" description="Helical" evidence="3">
    <location>
        <begin position="627"/>
        <end position="646"/>
    </location>
</feature>
<feature type="coiled-coil region" evidence="1">
    <location>
        <begin position="474"/>
        <end position="504"/>
    </location>
</feature>
<feature type="compositionally biased region" description="Basic and acidic residues" evidence="2">
    <location>
        <begin position="799"/>
        <end position="808"/>
    </location>
</feature>